<dbReference type="InterPro" id="IPR018765">
    <property type="entry name" value="DUF2341"/>
</dbReference>
<feature type="signal peptide" evidence="1">
    <location>
        <begin position="1"/>
        <end position="26"/>
    </location>
</feature>
<name>A0A7Y2E9L6_UNCEI</name>
<reference evidence="3 4" key="1">
    <citation type="submission" date="2020-03" db="EMBL/GenBank/DDBJ databases">
        <title>Metabolic flexibility allows generalist bacteria to become dominant in a frequently disturbed ecosystem.</title>
        <authorList>
            <person name="Chen Y.-J."/>
            <person name="Leung P.M."/>
            <person name="Bay S.K."/>
            <person name="Hugenholtz P."/>
            <person name="Kessler A.J."/>
            <person name="Shelley G."/>
            <person name="Waite D.W."/>
            <person name="Cook P.L."/>
            <person name="Greening C."/>
        </authorList>
    </citation>
    <scope>NUCLEOTIDE SEQUENCE [LARGE SCALE GENOMIC DNA]</scope>
    <source>
        <strain evidence="3">SS_bin_28</strain>
    </source>
</reference>
<sequence length="317" mass="34789">MMRRSSLLGIFLFLAAGFLLPTTAEAQWMAGWCQRRPLSIVEQNGSNLTNYQVRVDITWNANMNPDFSDLRFTLGDGTTLVDYWVEQFVASTSAIVWVEVPSIPASGSTNLYLYYGNSGASSASNGANTWIFFDGGSNGWTNQSAGGSAELNTSAFGFPTNRRRSGNDPRGGWKPLGATVSDFRLLARDQRTNNSGWDRYGLENNAENGYGIRRRAGTNNNGAFGYERRTGGTSSNANQTTLSQPRNNWYIVELTRHGNGNLRAALHQDDHSLIGAVSGVDNTHTSFTRFSMRGGPNYYLDWVAVGNFVQNEPTAAM</sequence>
<organism evidence="3 4">
    <name type="scientific">Eiseniibacteriota bacterium</name>
    <dbReference type="NCBI Taxonomy" id="2212470"/>
    <lineage>
        <taxon>Bacteria</taxon>
        <taxon>Candidatus Eiseniibacteriota</taxon>
    </lineage>
</organism>
<gene>
    <name evidence="3" type="ORF">HKN21_13390</name>
</gene>
<dbReference type="EMBL" id="JABDJR010000539">
    <property type="protein sequence ID" value="NNF07751.1"/>
    <property type="molecule type" value="Genomic_DNA"/>
</dbReference>
<evidence type="ECO:0000313" key="3">
    <source>
        <dbReference type="EMBL" id="NNF07751.1"/>
    </source>
</evidence>
<accession>A0A7Y2E9L6</accession>
<proteinExistence type="predicted"/>
<evidence type="ECO:0000256" key="1">
    <source>
        <dbReference type="SAM" id="SignalP"/>
    </source>
</evidence>
<keyword evidence="1" id="KW-0732">Signal</keyword>
<dbReference type="AlphaFoldDB" id="A0A7Y2E9L6"/>
<evidence type="ECO:0000313" key="4">
    <source>
        <dbReference type="Proteomes" id="UP000547674"/>
    </source>
</evidence>
<dbReference type="Pfam" id="PF10102">
    <property type="entry name" value="DUF2341"/>
    <property type="match status" value="1"/>
</dbReference>
<feature type="domain" description="DUF2341" evidence="2">
    <location>
        <begin position="66"/>
        <end position="139"/>
    </location>
</feature>
<feature type="chain" id="PRO_5030609907" evidence="1">
    <location>
        <begin position="27"/>
        <end position="317"/>
    </location>
</feature>
<comment type="caution">
    <text evidence="3">The sequence shown here is derived from an EMBL/GenBank/DDBJ whole genome shotgun (WGS) entry which is preliminary data.</text>
</comment>
<protein>
    <submittedName>
        <fullName evidence="3">DUF2341 domain-containing protein</fullName>
    </submittedName>
</protein>
<dbReference type="Proteomes" id="UP000547674">
    <property type="component" value="Unassembled WGS sequence"/>
</dbReference>
<evidence type="ECO:0000259" key="2">
    <source>
        <dbReference type="Pfam" id="PF10102"/>
    </source>
</evidence>